<evidence type="ECO:0000313" key="1">
    <source>
        <dbReference type="EMBL" id="EGV95410.1"/>
    </source>
</evidence>
<sequence>MWWRCSMPYWFTGGLLFRICDFSTNTLNFFCIELKSLFLNQHLRSQLVISL</sequence>
<organism evidence="1 2">
    <name type="scientific">Cricetulus griseus</name>
    <name type="common">Chinese hamster</name>
    <name type="synonym">Cricetulus barabensis griseus</name>
    <dbReference type="NCBI Taxonomy" id="10029"/>
    <lineage>
        <taxon>Eukaryota</taxon>
        <taxon>Metazoa</taxon>
        <taxon>Chordata</taxon>
        <taxon>Craniata</taxon>
        <taxon>Vertebrata</taxon>
        <taxon>Euteleostomi</taxon>
        <taxon>Mammalia</taxon>
        <taxon>Eutheria</taxon>
        <taxon>Euarchontoglires</taxon>
        <taxon>Glires</taxon>
        <taxon>Rodentia</taxon>
        <taxon>Myomorpha</taxon>
        <taxon>Muroidea</taxon>
        <taxon>Cricetidae</taxon>
        <taxon>Cricetinae</taxon>
        <taxon>Cricetulus</taxon>
    </lineage>
</organism>
<dbReference type="InParanoid" id="G3I9E9"/>
<accession>G3I9E9</accession>
<gene>
    <name evidence="1" type="ORF">I79_020189</name>
</gene>
<name>G3I9E9_CRIGR</name>
<dbReference type="EMBL" id="JH001598">
    <property type="protein sequence ID" value="EGV95410.1"/>
    <property type="molecule type" value="Genomic_DNA"/>
</dbReference>
<dbReference type="AlphaFoldDB" id="G3I9E9"/>
<protein>
    <submittedName>
        <fullName evidence="1">Uncharacterized protein</fullName>
    </submittedName>
</protein>
<reference evidence="2" key="1">
    <citation type="journal article" date="2011" name="Nat. Biotechnol.">
        <title>The genomic sequence of the Chinese hamster ovary (CHO)-K1 cell line.</title>
        <authorList>
            <person name="Xu X."/>
            <person name="Nagarajan H."/>
            <person name="Lewis N.E."/>
            <person name="Pan S."/>
            <person name="Cai Z."/>
            <person name="Liu X."/>
            <person name="Chen W."/>
            <person name="Xie M."/>
            <person name="Wang W."/>
            <person name="Hammond S."/>
            <person name="Andersen M.R."/>
            <person name="Neff N."/>
            <person name="Passarelli B."/>
            <person name="Koh W."/>
            <person name="Fan H.C."/>
            <person name="Wang J."/>
            <person name="Gui Y."/>
            <person name="Lee K.H."/>
            <person name="Betenbaugh M.J."/>
            <person name="Quake S.R."/>
            <person name="Famili I."/>
            <person name="Palsson B.O."/>
            <person name="Wang J."/>
        </authorList>
    </citation>
    <scope>NUCLEOTIDE SEQUENCE [LARGE SCALE GENOMIC DNA]</scope>
    <source>
        <strain evidence="2">CHO K1 cell line</strain>
    </source>
</reference>
<proteinExistence type="predicted"/>
<evidence type="ECO:0000313" key="2">
    <source>
        <dbReference type="Proteomes" id="UP000001075"/>
    </source>
</evidence>
<dbReference type="Proteomes" id="UP000001075">
    <property type="component" value="Unassembled WGS sequence"/>
</dbReference>